<dbReference type="GeneID" id="55584317"/>
<dbReference type="PANTHER" id="PTHR30615">
    <property type="entry name" value="UNCHARACTERIZED PROTEIN YJBQ-RELATED"/>
    <property type="match status" value="1"/>
</dbReference>
<comment type="similarity">
    <text evidence="1">Belongs to the UPF0047 family.</text>
</comment>
<name>A0A4P2VL42_9ARCH</name>
<dbReference type="AlphaFoldDB" id="A0A4P2VL42"/>
<dbReference type="OrthoDB" id="6663at2157"/>
<protein>
    <submittedName>
        <fullName evidence="2">Uncharacterized protein</fullName>
    </submittedName>
</protein>
<dbReference type="Gene3D" id="2.60.120.460">
    <property type="entry name" value="YjbQ-like"/>
    <property type="match status" value="1"/>
</dbReference>
<organism evidence="2 3">
    <name type="scientific">Conexivisphaera calida</name>
    <dbReference type="NCBI Taxonomy" id="1874277"/>
    <lineage>
        <taxon>Archaea</taxon>
        <taxon>Nitrososphaerota</taxon>
        <taxon>Conexivisphaeria</taxon>
        <taxon>Conexivisphaerales</taxon>
        <taxon>Conexivisphaeraceae</taxon>
        <taxon>Conexivisphaera</taxon>
    </lineage>
</organism>
<evidence type="ECO:0000313" key="2">
    <source>
        <dbReference type="EMBL" id="BBE41888.1"/>
    </source>
</evidence>
<sequence length="141" mass="15622">MKSRSRELTYSSSAEVELIDVTEDVERAVRESGVRSGICLISVPHATAAVLANEHEEGLLTDMIRIIRELFPRDREYLHNRMDDNAHAHLAAAIIGSSRSFPIVDGRLVRGTWQNIFLVELDGPRSVRKVVVTVVGDGDGD</sequence>
<accession>A0A4P2VL42</accession>
<dbReference type="KEGG" id="ccai:NAS2_0499"/>
<dbReference type="NCBIfam" id="TIGR00149">
    <property type="entry name" value="TIGR00149_YjbQ"/>
    <property type="match status" value="1"/>
</dbReference>
<dbReference type="Proteomes" id="UP000509448">
    <property type="component" value="Chromosome"/>
</dbReference>
<proteinExistence type="inferred from homology"/>
<gene>
    <name evidence="2" type="ORF">NAS2_0499</name>
</gene>
<dbReference type="PANTHER" id="PTHR30615:SF8">
    <property type="entry name" value="UPF0047 PROTEIN C4A8.02C"/>
    <property type="match status" value="1"/>
</dbReference>
<keyword evidence="3" id="KW-1185">Reference proteome</keyword>
<dbReference type="RefSeq" id="WP_174448179.1">
    <property type="nucleotide sequence ID" value="NZ_AP018732.1"/>
</dbReference>
<dbReference type="InterPro" id="IPR035917">
    <property type="entry name" value="YjbQ-like_sf"/>
</dbReference>
<reference evidence="2 3" key="1">
    <citation type="journal article" date="2019" name="ISME J.">
        <title>Isolation and characterization of a thermophilic sulfur- and iron-reducing thaumarchaeote from a terrestrial acidic hot spring.</title>
        <authorList>
            <person name="Kato S."/>
            <person name="Itoh T."/>
            <person name="Yuki M."/>
            <person name="Nagamori M."/>
            <person name="Ohnishi M."/>
            <person name="Uematsu K."/>
            <person name="Suzuki K."/>
            <person name="Takashina T."/>
            <person name="Ohkuma M."/>
        </authorList>
    </citation>
    <scope>NUCLEOTIDE SEQUENCE [LARGE SCALE GENOMIC DNA]</scope>
    <source>
        <strain evidence="2 3">NAS-02</strain>
    </source>
</reference>
<dbReference type="InterPro" id="IPR001602">
    <property type="entry name" value="UPF0047_YjbQ-like"/>
</dbReference>
<dbReference type="SUPFAM" id="SSF111038">
    <property type="entry name" value="YjbQ-like"/>
    <property type="match status" value="1"/>
</dbReference>
<dbReference type="PIRSF" id="PIRSF004681">
    <property type="entry name" value="UCP004681"/>
    <property type="match status" value="1"/>
</dbReference>
<dbReference type="Pfam" id="PF01894">
    <property type="entry name" value="YjbQ"/>
    <property type="match status" value="1"/>
</dbReference>
<dbReference type="EMBL" id="AP018732">
    <property type="protein sequence ID" value="BBE41888.1"/>
    <property type="molecule type" value="Genomic_DNA"/>
</dbReference>
<evidence type="ECO:0000256" key="1">
    <source>
        <dbReference type="ARBA" id="ARBA00005534"/>
    </source>
</evidence>
<evidence type="ECO:0000313" key="3">
    <source>
        <dbReference type="Proteomes" id="UP000509448"/>
    </source>
</evidence>